<dbReference type="Gene3D" id="2.60.310.20">
    <property type="match status" value="1"/>
</dbReference>
<comment type="caution">
    <text evidence="6">The sequence shown here is derived from an EMBL/GenBank/DDBJ whole genome shotgun (WGS) entry which is preliminary data.</text>
</comment>
<evidence type="ECO:0000313" key="7">
    <source>
        <dbReference type="Proteomes" id="UP000622797"/>
    </source>
</evidence>
<evidence type="ECO:0000259" key="5">
    <source>
        <dbReference type="Pfam" id="PF18132"/>
    </source>
</evidence>
<organism evidence="6 7">
    <name type="scientific">Fusarium sarcochroum</name>
    <dbReference type="NCBI Taxonomy" id="1208366"/>
    <lineage>
        <taxon>Eukaryota</taxon>
        <taxon>Fungi</taxon>
        <taxon>Dikarya</taxon>
        <taxon>Ascomycota</taxon>
        <taxon>Pezizomycotina</taxon>
        <taxon>Sordariomycetes</taxon>
        <taxon>Hypocreomycetidae</taxon>
        <taxon>Hypocreales</taxon>
        <taxon>Nectriaceae</taxon>
        <taxon>Fusarium</taxon>
        <taxon>Fusarium lateritium species complex</taxon>
    </lineage>
</organism>
<evidence type="ECO:0000256" key="4">
    <source>
        <dbReference type="SAM" id="MobiDB-lite"/>
    </source>
</evidence>
<sequence length="208" mass="22633">MMASRSGDQQAEHELKDRAKRFAKVTAADAPNTTATALSVVGPSDSQLASNLPPLDVPNVEIHVFLGEKVPEDEPTALYTVSPFHVGTFNPLGQSDDTGCGKCQQDQEAGTEITGQIPLTIALAERYFAGELGSLGEQDVQERKNHRGLVTGLRVGVVSNLVTLPKNEQGFPRYSQNITIYPEVTTKEFEEKGRAEETGITKQNLYFN</sequence>
<feature type="region of interest" description="Disordered" evidence="4">
    <location>
        <begin position="1"/>
        <end position="20"/>
    </location>
</feature>
<accession>A0A8H4TDM0</accession>
<keyword evidence="3" id="KW-0503">Monooxygenase</keyword>
<dbReference type="InterPro" id="IPR041640">
    <property type="entry name" value="Tyrosinase_C"/>
</dbReference>
<evidence type="ECO:0000256" key="1">
    <source>
        <dbReference type="ARBA" id="ARBA00001973"/>
    </source>
</evidence>
<evidence type="ECO:0000256" key="2">
    <source>
        <dbReference type="ARBA" id="ARBA00023002"/>
    </source>
</evidence>
<protein>
    <recommendedName>
        <fullName evidence="5">Tyrosinase C-terminal domain-containing protein</fullName>
    </recommendedName>
</protein>
<keyword evidence="2" id="KW-0560">Oxidoreductase</keyword>
<evidence type="ECO:0000256" key="3">
    <source>
        <dbReference type="ARBA" id="ARBA00023033"/>
    </source>
</evidence>
<name>A0A8H4TDM0_9HYPO</name>
<evidence type="ECO:0000313" key="6">
    <source>
        <dbReference type="EMBL" id="KAF4956040.1"/>
    </source>
</evidence>
<reference evidence="6" key="1">
    <citation type="journal article" date="2020" name="BMC Genomics">
        <title>Correction to: Identification and distribution of gene clusters required for synthesis of sphingolipid metabolism inhibitors in diverse species of the filamentous fungus Fusarium.</title>
        <authorList>
            <person name="Kim H.S."/>
            <person name="Lohmar J.M."/>
            <person name="Busman M."/>
            <person name="Brown D.W."/>
            <person name="Naumann T.A."/>
            <person name="Divon H.H."/>
            <person name="Lysoe E."/>
            <person name="Uhlig S."/>
            <person name="Proctor R.H."/>
        </authorList>
    </citation>
    <scope>NUCLEOTIDE SEQUENCE</scope>
    <source>
        <strain evidence="6">NRRL 20472</strain>
    </source>
</reference>
<dbReference type="AlphaFoldDB" id="A0A8H4TDM0"/>
<keyword evidence="7" id="KW-1185">Reference proteome</keyword>
<comment type="cofactor">
    <cofactor evidence="1">
        <name>Cu(2+)</name>
        <dbReference type="ChEBI" id="CHEBI:29036"/>
    </cofactor>
</comment>
<proteinExistence type="predicted"/>
<dbReference type="OrthoDB" id="1658288at2759"/>
<dbReference type="GO" id="GO:0004497">
    <property type="term" value="F:monooxygenase activity"/>
    <property type="evidence" value="ECO:0007669"/>
    <property type="project" value="UniProtKB-KW"/>
</dbReference>
<dbReference type="Proteomes" id="UP000622797">
    <property type="component" value="Unassembled WGS sequence"/>
</dbReference>
<gene>
    <name evidence="6" type="ORF">FSARC_11692</name>
</gene>
<dbReference type="Pfam" id="PF18132">
    <property type="entry name" value="Tyrosinase_C"/>
    <property type="match status" value="1"/>
</dbReference>
<feature type="domain" description="Tyrosinase C-terminal" evidence="5">
    <location>
        <begin position="60"/>
        <end position="141"/>
    </location>
</feature>
<reference evidence="6" key="2">
    <citation type="submission" date="2020-05" db="EMBL/GenBank/DDBJ databases">
        <authorList>
            <person name="Kim H.-S."/>
            <person name="Proctor R.H."/>
            <person name="Brown D.W."/>
        </authorList>
    </citation>
    <scope>NUCLEOTIDE SEQUENCE</scope>
    <source>
        <strain evidence="6">NRRL 20472</strain>
    </source>
</reference>
<dbReference type="EMBL" id="JABEXW010000761">
    <property type="protein sequence ID" value="KAF4956040.1"/>
    <property type="molecule type" value="Genomic_DNA"/>
</dbReference>